<dbReference type="PANTHER" id="PTHR23253:SF78">
    <property type="entry name" value="EUKARYOTIC TRANSLATION INITIATION FACTOR 4G1, ISOFORM B-RELATED"/>
    <property type="match status" value="1"/>
</dbReference>
<sequence length="172" mass="20430">MGNIGLIAQLYRNKLVSLKILNLCIATLLKTHEESRKSDEESLECAIKLISDVGKSWEQRRSSEIRQKRLRYHVKPQVEIDLNLHDIACLQNLAPTLSNRLSFKVLDLLDLRKNKWEPRKSQPRMARRRLRRFTRRPRKRRWTMKKSGRNTRSRKETRGEDPRTVVTLTFAK</sequence>
<feature type="compositionally biased region" description="Basic residues" evidence="1">
    <location>
        <begin position="133"/>
        <end position="152"/>
    </location>
</feature>
<evidence type="ECO:0000313" key="4">
    <source>
        <dbReference type="Proteomes" id="UP000298663"/>
    </source>
</evidence>
<feature type="region of interest" description="Disordered" evidence="1">
    <location>
        <begin position="133"/>
        <end position="166"/>
    </location>
</feature>
<reference evidence="3 4" key="1">
    <citation type="journal article" date="2015" name="Genome Biol.">
        <title>Comparative genomics of Steinernema reveals deeply conserved gene regulatory networks.</title>
        <authorList>
            <person name="Dillman A.R."/>
            <person name="Macchietto M."/>
            <person name="Porter C.F."/>
            <person name="Rogers A."/>
            <person name="Williams B."/>
            <person name="Antoshechkin I."/>
            <person name="Lee M.M."/>
            <person name="Goodwin Z."/>
            <person name="Lu X."/>
            <person name="Lewis E.E."/>
            <person name="Goodrich-Blair H."/>
            <person name="Stock S.P."/>
            <person name="Adams B.J."/>
            <person name="Sternberg P.W."/>
            <person name="Mortazavi A."/>
        </authorList>
    </citation>
    <scope>NUCLEOTIDE SEQUENCE [LARGE SCALE GENOMIC DNA]</scope>
    <source>
        <strain evidence="3 4">ALL</strain>
    </source>
</reference>
<reference evidence="3 4" key="2">
    <citation type="journal article" date="2019" name="G3 (Bethesda)">
        <title>Hybrid Assembly of the Genome of the Entomopathogenic Nematode Steinernema carpocapsae Identifies the X-Chromosome.</title>
        <authorList>
            <person name="Serra L."/>
            <person name="Macchietto M."/>
            <person name="Macias-Munoz A."/>
            <person name="McGill C.J."/>
            <person name="Rodriguez I.M."/>
            <person name="Rodriguez B."/>
            <person name="Murad R."/>
            <person name="Mortazavi A."/>
        </authorList>
    </citation>
    <scope>NUCLEOTIDE SEQUENCE [LARGE SCALE GENOMIC DNA]</scope>
    <source>
        <strain evidence="3 4">ALL</strain>
    </source>
</reference>
<proteinExistence type="predicted"/>
<dbReference type="GO" id="GO:0003729">
    <property type="term" value="F:mRNA binding"/>
    <property type="evidence" value="ECO:0007669"/>
    <property type="project" value="TreeGrafter"/>
</dbReference>
<dbReference type="GO" id="GO:0003743">
    <property type="term" value="F:translation initiation factor activity"/>
    <property type="evidence" value="ECO:0007669"/>
    <property type="project" value="TreeGrafter"/>
</dbReference>
<dbReference type="SUPFAM" id="SSF48371">
    <property type="entry name" value="ARM repeat"/>
    <property type="match status" value="1"/>
</dbReference>
<evidence type="ECO:0000259" key="2">
    <source>
        <dbReference type="Pfam" id="PF02854"/>
    </source>
</evidence>
<comment type="caution">
    <text evidence="3">The sequence shown here is derived from an EMBL/GenBank/DDBJ whole genome shotgun (WGS) entry which is preliminary data.</text>
</comment>
<dbReference type="InterPro" id="IPR003890">
    <property type="entry name" value="MIF4G-like_typ-3"/>
</dbReference>
<feature type="compositionally biased region" description="Basic and acidic residues" evidence="1">
    <location>
        <begin position="153"/>
        <end position="163"/>
    </location>
</feature>
<evidence type="ECO:0000256" key="1">
    <source>
        <dbReference type="SAM" id="MobiDB-lite"/>
    </source>
</evidence>
<dbReference type="Proteomes" id="UP000298663">
    <property type="component" value="Unassembled WGS sequence"/>
</dbReference>
<dbReference type="InterPro" id="IPR016024">
    <property type="entry name" value="ARM-type_fold"/>
</dbReference>
<dbReference type="AlphaFoldDB" id="A0A4U5LRU4"/>
<feature type="domain" description="MIF4G" evidence="2">
    <location>
        <begin position="2"/>
        <end position="115"/>
    </location>
</feature>
<protein>
    <recommendedName>
        <fullName evidence="2">MIF4G domain-containing protein</fullName>
    </recommendedName>
</protein>
<name>A0A4U5LRU4_STECR</name>
<dbReference type="PANTHER" id="PTHR23253">
    <property type="entry name" value="EUKARYOTIC TRANSLATION INITIATION FACTOR 4 GAMMA"/>
    <property type="match status" value="1"/>
</dbReference>
<organism evidence="3 4">
    <name type="scientific">Steinernema carpocapsae</name>
    <name type="common">Entomopathogenic nematode</name>
    <dbReference type="NCBI Taxonomy" id="34508"/>
    <lineage>
        <taxon>Eukaryota</taxon>
        <taxon>Metazoa</taxon>
        <taxon>Ecdysozoa</taxon>
        <taxon>Nematoda</taxon>
        <taxon>Chromadorea</taxon>
        <taxon>Rhabditida</taxon>
        <taxon>Tylenchina</taxon>
        <taxon>Panagrolaimomorpha</taxon>
        <taxon>Strongyloidoidea</taxon>
        <taxon>Steinernematidae</taxon>
        <taxon>Steinernema</taxon>
    </lineage>
</organism>
<dbReference type="OrthoDB" id="514777at2759"/>
<dbReference type="STRING" id="34508.A0A4U5LRU4"/>
<gene>
    <name evidence="3" type="ORF">L596_030138</name>
</gene>
<evidence type="ECO:0000313" key="3">
    <source>
        <dbReference type="EMBL" id="TKR58728.1"/>
    </source>
</evidence>
<dbReference type="Pfam" id="PF02854">
    <property type="entry name" value="MIF4G"/>
    <property type="match status" value="1"/>
</dbReference>
<dbReference type="GO" id="GO:0016281">
    <property type="term" value="C:eukaryotic translation initiation factor 4F complex"/>
    <property type="evidence" value="ECO:0007669"/>
    <property type="project" value="TreeGrafter"/>
</dbReference>
<dbReference type="EMBL" id="AZBU02000013">
    <property type="protein sequence ID" value="TKR58728.1"/>
    <property type="molecule type" value="Genomic_DNA"/>
</dbReference>
<keyword evidence="4" id="KW-1185">Reference proteome</keyword>
<accession>A0A4U5LRU4</accession>
<dbReference type="Gene3D" id="1.25.40.180">
    <property type="match status" value="1"/>
</dbReference>